<dbReference type="EMBL" id="KI536925">
    <property type="protein sequence ID" value="ESR40692.1"/>
    <property type="molecule type" value="Genomic_DNA"/>
</dbReference>
<evidence type="ECO:0000313" key="2">
    <source>
        <dbReference type="EMBL" id="ESR40692.1"/>
    </source>
</evidence>
<dbReference type="PANTHER" id="PTHR31672">
    <property type="entry name" value="BNACNNG10540D PROTEIN"/>
    <property type="match status" value="1"/>
</dbReference>
<dbReference type="Proteomes" id="UP000030687">
    <property type="component" value="Unassembled WGS sequence"/>
</dbReference>
<dbReference type="Gramene" id="ESR40692">
    <property type="protein sequence ID" value="ESR40692"/>
    <property type="gene ID" value="CICLE_v10027534mg"/>
</dbReference>
<dbReference type="NCBIfam" id="TIGR01640">
    <property type="entry name" value="F_box_assoc_1"/>
    <property type="match status" value="1"/>
</dbReference>
<accession>V4SJA6</accession>
<name>V4SJA6_CITCL</name>
<organism evidence="2 3">
    <name type="scientific">Citrus clementina</name>
    <name type="common">Clementine</name>
    <name type="synonym">Citrus deliciosa x Citrus sinensis</name>
    <dbReference type="NCBI Taxonomy" id="85681"/>
    <lineage>
        <taxon>Eukaryota</taxon>
        <taxon>Viridiplantae</taxon>
        <taxon>Streptophyta</taxon>
        <taxon>Embryophyta</taxon>
        <taxon>Tracheophyta</taxon>
        <taxon>Spermatophyta</taxon>
        <taxon>Magnoliopsida</taxon>
        <taxon>eudicotyledons</taxon>
        <taxon>Gunneridae</taxon>
        <taxon>Pentapetalae</taxon>
        <taxon>rosids</taxon>
        <taxon>malvids</taxon>
        <taxon>Sapindales</taxon>
        <taxon>Rutaceae</taxon>
        <taxon>Aurantioideae</taxon>
        <taxon>Citrus</taxon>
    </lineage>
</organism>
<dbReference type="InterPro" id="IPR050796">
    <property type="entry name" value="SCF_F-box_component"/>
</dbReference>
<keyword evidence="3" id="KW-1185">Reference proteome</keyword>
<gene>
    <name evidence="2" type="ORF">CICLE_v10027534mg</name>
</gene>
<dbReference type="InterPro" id="IPR017451">
    <property type="entry name" value="F-box-assoc_interact_dom"/>
</dbReference>
<protein>
    <recommendedName>
        <fullName evidence="1">F-box associated beta-propeller type 1 domain-containing protein</fullName>
    </recommendedName>
</protein>
<dbReference type="AlphaFoldDB" id="V4SJA6"/>
<dbReference type="InterPro" id="IPR036047">
    <property type="entry name" value="F-box-like_dom_sf"/>
</dbReference>
<dbReference type="eggNOG" id="ENOG502S2XW">
    <property type="taxonomic scope" value="Eukaryota"/>
</dbReference>
<evidence type="ECO:0000259" key="1">
    <source>
        <dbReference type="Pfam" id="PF07734"/>
    </source>
</evidence>
<dbReference type="OMA" id="WIAYWTE"/>
<reference evidence="2 3" key="1">
    <citation type="submission" date="2013-10" db="EMBL/GenBank/DDBJ databases">
        <authorList>
            <consortium name="International Citrus Genome Consortium"/>
            <person name="Jenkins J."/>
            <person name="Schmutz J."/>
            <person name="Prochnik S."/>
            <person name="Rokhsar D."/>
            <person name="Gmitter F."/>
            <person name="Ollitrault P."/>
            <person name="Machado M."/>
            <person name="Talon M."/>
            <person name="Wincker P."/>
            <person name="Jaillon O."/>
            <person name="Morgante M."/>
        </authorList>
    </citation>
    <scope>NUCLEOTIDE SEQUENCE</scope>
    <source>
        <strain evidence="3">cv. Clemenules</strain>
    </source>
</reference>
<dbReference type="InterPro" id="IPR006527">
    <property type="entry name" value="F-box-assoc_dom_typ1"/>
</dbReference>
<dbReference type="PANTHER" id="PTHR31672:SF13">
    <property type="entry name" value="F-BOX PROTEIN CPR30-LIKE"/>
    <property type="match status" value="1"/>
</dbReference>
<feature type="domain" description="F-box associated beta-propeller type 1" evidence="1">
    <location>
        <begin position="115"/>
        <end position="328"/>
    </location>
</feature>
<dbReference type="InParanoid" id="V4SJA6"/>
<sequence length="346" mass="39205">MTVFRDLPQELVATILAVLPVDSLMQSKCVQNPWCSLISHPSFVTKQLHNQIRSKNTGVLFKGLIVTGTGKVKDFLSFLSFDKKAGTSAGQDHVSAVWKTVDFPFFRELMFCSFLGHCHGIIFLAFCNGELLLANLATREIKALPETLILPSVGSRGLKKFPACVGFGYDLKSNDYEVVIIHRVIDNSVFHRVKVYTLSTKSWREVNTMNILGTDNFDFVGFGGLYINGASYWLAYGDFFKEHTKFILSFDMSDEVFQKLSMPCYDEGEDFRLMCPCSFTIWIRDEFGANATWKKLLMIGPNPRLRSPLLFCNNELIMHGKDGMMCCYNLDVGKICSLKWSRFGMK</sequence>
<proteinExistence type="predicted"/>
<dbReference type="Pfam" id="PF07734">
    <property type="entry name" value="FBA_1"/>
    <property type="match status" value="1"/>
</dbReference>
<dbReference type="SUPFAM" id="SSF81383">
    <property type="entry name" value="F-box domain"/>
    <property type="match status" value="1"/>
</dbReference>
<dbReference type="KEGG" id="cic:CICLE_v10027534mg"/>
<evidence type="ECO:0000313" key="3">
    <source>
        <dbReference type="Proteomes" id="UP000030687"/>
    </source>
</evidence>
<dbReference type="STRING" id="85681.V4SJA6"/>